<evidence type="ECO:0000313" key="2">
    <source>
        <dbReference type="Proteomes" id="UP000012101"/>
    </source>
</evidence>
<evidence type="ECO:0000313" key="1">
    <source>
        <dbReference type="EMBL" id="EMM73963.1"/>
    </source>
</evidence>
<dbReference type="Proteomes" id="UP000012101">
    <property type="component" value="Unassembled WGS sequence"/>
</dbReference>
<dbReference type="AlphaFoldDB" id="M6FMF8"/>
<dbReference type="EMBL" id="AFJM02000022">
    <property type="protein sequence ID" value="EMM73963.1"/>
    <property type="molecule type" value="Genomic_DNA"/>
</dbReference>
<accession>M6FMF8</accession>
<sequence length="50" mass="5759">MKNSDCSESFVSRNSVIVDAKKVTISDPSLIVERVFNLKLRFDRNYYSDA</sequence>
<proteinExistence type="predicted"/>
<reference evidence="1 2" key="1">
    <citation type="submission" date="2013-01" db="EMBL/GenBank/DDBJ databases">
        <authorList>
            <person name="Harkins D.M."/>
            <person name="Durkin A.S."/>
            <person name="Brinkac L.M."/>
            <person name="Haft D.H."/>
            <person name="Selengut J.D."/>
            <person name="Sanka R."/>
            <person name="DePew J."/>
            <person name="Purushe J."/>
            <person name="Hospenthal D.R."/>
            <person name="Murray C.K."/>
            <person name="Pimentel G."/>
            <person name="Wasfy M."/>
            <person name="Vinetz J.M."/>
            <person name="Sutton G.G."/>
            <person name="Nierman W.C."/>
            <person name="Fouts D.E."/>
        </authorList>
    </citation>
    <scope>NUCLEOTIDE SEQUENCE [LARGE SCALE GENOMIC DNA]</scope>
    <source>
        <strain evidence="1 2">2006001855</strain>
    </source>
</reference>
<comment type="caution">
    <text evidence="1">The sequence shown here is derived from an EMBL/GenBank/DDBJ whole genome shotgun (WGS) entry which is preliminary data.</text>
</comment>
<name>M6FMF8_9LEPT</name>
<organism evidence="1 2">
    <name type="scientific">Leptospira weilii str. 2006001855</name>
    <dbReference type="NCBI Taxonomy" id="996804"/>
    <lineage>
        <taxon>Bacteria</taxon>
        <taxon>Pseudomonadati</taxon>
        <taxon>Spirochaetota</taxon>
        <taxon>Spirochaetia</taxon>
        <taxon>Leptospirales</taxon>
        <taxon>Leptospiraceae</taxon>
        <taxon>Leptospira</taxon>
    </lineage>
</organism>
<protein>
    <submittedName>
        <fullName evidence="1">Uncharacterized protein</fullName>
    </submittedName>
</protein>
<gene>
    <name evidence="1" type="ORF">LEP1GSC038_2258</name>
</gene>